<evidence type="ECO:0000313" key="10">
    <source>
        <dbReference type="Proteomes" id="UP000030060"/>
    </source>
</evidence>
<evidence type="ECO:0000259" key="8">
    <source>
        <dbReference type="Pfam" id="PF13609"/>
    </source>
</evidence>
<organism evidence="9 10">
    <name type="scientific">Pseudomonas fluorescens LMG 5329</name>
    <dbReference type="NCBI Taxonomy" id="1324332"/>
    <lineage>
        <taxon>Bacteria</taxon>
        <taxon>Pseudomonadati</taxon>
        <taxon>Pseudomonadota</taxon>
        <taxon>Gammaproteobacteria</taxon>
        <taxon>Pseudomonadales</taxon>
        <taxon>Pseudomonadaceae</taxon>
        <taxon>Pseudomonas</taxon>
    </lineage>
</organism>
<dbReference type="InterPro" id="IPR051544">
    <property type="entry name" value="TPS_OM_transporter"/>
</dbReference>
<dbReference type="Proteomes" id="UP000030060">
    <property type="component" value="Unassembled WGS sequence"/>
</dbReference>
<dbReference type="InterPro" id="IPR013686">
    <property type="entry name" value="Polypept-transport_assoc_ShlB"/>
</dbReference>
<keyword evidence="2" id="KW-0812">Transmembrane</keyword>
<dbReference type="PANTHER" id="PTHR34597:SF1">
    <property type="entry name" value="HEME_HEMOPEXIN TRANSPORTER PROTEIN HUXB"/>
    <property type="match status" value="1"/>
</dbReference>
<accession>A0A0A1Z6B7</accession>
<evidence type="ECO:0000259" key="7">
    <source>
        <dbReference type="Pfam" id="PF08479"/>
    </source>
</evidence>
<keyword evidence="1" id="KW-1134">Transmembrane beta strand</keyword>
<feature type="region of interest" description="Disordered" evidence="4">
    <location>
        <begin position="45"/>
        <end position="79"/>
    </location>
</feature>
<dbReference type="CDD" id="cd00342">
    <property type="entry name" value="gram_neg_porins"/>
    <property type="match status" value="1"/>
</dbReference>
<dbReference type="Pfam" id="PF08479">
    <property type="entry name" value="POTRA_2"/>
    <property type="match status" value="1"/>
</dbReference>
<protein>
    <submittedName>
        <fullName evidence="9">Hemin-binding protein</fullName>
    </submittedName>
</protein>
<feature type="domain" description="Polypeptide-transport-associated ShlB-type" evidence="7">
    <location>
        <begin position="85"/>
        <end position="159"/>
    </location>
</feature>
<dbReference type="InterPro" id="IPR005565">
    <property type="entry name" value="Hemolysn_activator_HlyB_C"/>
</dbReference>
<reference evidence="9 10" key="1">
    <citation type="journal article" date="2013" name="Genome Announc.">
        <title>Draft Genome Sequence of Pseudomonas fluorescens LMG 5329, a White Line-Inducing Principle-Producing Bioindicator for the Mushroom Pathogen Pseudomonas tolaasii.</title>
        <authorList>
            <person name="Ghequire M.G."/>
            <person name="Rokni-Zadeh H."/>
            <person name="Zarrineh P."/>
            <person name="De Mot R."/>
        </authorList>
    </citation>
    <scope>NUCLEOTIDE SEQUENCE [LARGE SCALE GENOMIC DNA]</scope>
    <source>
        <strain evidence="9 10">LMG 5329</strain>
    </source>
</reference>
<feature type="signal peptide" evidence="5">
    <location>
        <begin position="1"/>
        <end position="33"/>
    </location>
</feature>
<sequence length="1009" mass="107801">MSPHFPSTRAPRAWGPGALSLLAAALIAAQAQADTLPSSGTLFDNSRSVLRPTDNVQPAPPGSVRIESQGDEPAPTASTSTLQLQVKRFVVKGNRELNDGQVQAALQPYVGKTLGLEGLREAAAQVTALYRARGYLVARAYLPAQDIQDGQVVVAVSEGVIGQVSTLPDSNVRLRPGVQQQFVNALPAGTIIREQDLERVLLRLSDITGVSVHAILRPSQQPGAADIVLKLSEMTAWTARAAIDNYGNYYTGANRLTSSVSLNDALGIGDSFTVTSQNSFEGLDIKGVGYQQPLGATGISVGANYAELEYNIGKNLKGLDADGTAEVSSVFINSALLRSRDSNISLNLAEDHRRFEDSAGGFTVNKSAVFRSATLYGNWRDAWQGNNSWSLAYGIGDLDKNTAADAALDALTANAAGRYKKANANFSRLQYLGNGYSLLGSLTGQWADKNLDSSEKLSLGGPNGVRAYPVGEVAGDEGILGRLELRKYLGRFKGAIAEGTLFADAGKVTVNKNPWDNSENTLTRYGYGVGLNLYHRDLVMNASLAFSPGEDPTSDDRAAKRLWFSISGSPQAFAGLASDIGSKGEDFEVAETDTVIYGNIGIIPEYVDRHGSTPAAPADQSRLATPNGRNMASFWRARDNVSAIGVHGGYGLTDDWKLLWQLEYGISMNYIESNDKTLNTSASPSTKLRNTGAAFNNTDYGTLLYGVWDMPMKESTTSLDPFNGKTSAAYFNIIGSPGFSAGLSTNVNGPQSYNDTAVNGDAAFNRRQAGVVEYWTPVWNGLQLKLAYSNNGMRAASDVDKGYIYGSSLTYNNGGFTAVVAAERHINYFGIADLGRNARGLGSTTHVTDGTSSDDFSFRYGLAYDFGATKLSVIADDLSYSEDGVINNSTATSDLSHYRRRAYLLGATHKIGAWTLKASYGKALAGKCEMIRATPVECDTHGMGATQYAMGFNYKLTKNIDLFSQYVLLKNQSLANYNFALTGVTAATGYSPGVGTTISAVGTGINYSF</sequence>
<dbReference type="Pfam" id="PF13609">
    <property type="entry name" value="Porin_4"/>
    <property type="match status" value="1"/>
</dbReference>
<dbReference type="AlphaFoldDB" id="A0A0A1Z6B7"/>
<evidence type="ECO:0000256" key="2">
    <source>
        <dbReference type="ARBA" id="ARBA00022692"/>
    </source>
</evidence>
<proteinExistence type="predicted"/>
<dbReference type="GO" id="GO:0016020">
    <property type="term" value="C:membrane"/>
    <property type="evidence" value="ECO:0007669"/>
    <property type="project" value="InterPro"/>
</dbReference>
<keyword evidence="1" id="KW-0472">Membrane</keyword>
<dbReference type="SUPFAM" id="SSF56935">
    <property type="entry name" value="Porins"/>
    <property type="match status" value="1"/>
</dbReference>
<evidence type="ECO:0000256" key="1">
    <source>
        <dbReference type="ARBA" id="ARBA00022452"/>
    </source>
</evidence>
<dbReference type="Gene3D" id="2.40.160.10">
    <property type="entry name" value="Porin"/>
    <property type="match status" value="1"/>
</dbReference>
<feature type="chain" id="PRO_5001996589" evidence="5">
    <location>
        <begin position="34"/>
        <end position="1009"/>
    </location>
</feature>
<dbReference type="GO" id="GO:0098046">
    <property type="term" value="C:type V protein secretion system complex"/>
    <property type="evidence" value="ECO:0007669"/>
    <property type="project" value="TreeGrafter"/>
</dbReference>
<evidence type="ECO:0000256" key="5">
    <source>
        <dbReference type="SAM" id="SignalP"/>
    </source>
</evidence>
<dbReference type="GO" id="GO:0046819">
    <property type="term" value="P:protein secretion by the type V secretion system"/>
    <property type="evidence" value="ECO:0007669"/>
    <property type="project" value="TreeGrafter"/>
</dbReference>
<dbReference type="GO" id="GO:0015288">
    <property type="term" value="F:porin activity"/>
    <property type="evidence" value="ECO:0007669"/>
    <property type="project" value="InterPro"/>
</dbReference>
<dbReference type="InterPro" id="IPR023614">
    <property type="entry name" value="Porin_dom_sf"/>
</dbReference>
<dbReference type="Pfam" id="PF03865">
    <property type="entry name" value="ShlB"/>
    <property type="match status" value="1"/>
</dbReference>
<dbReference type="Gene3D" id="2.40.160.50">
    <property type="entry name" value="membrane protein fhac: a member of the omp85/tpsb transporter family"/>
    <property type="match status" value="1"/>
</dbReference>
<feature type="domain" description="Porin" evidence="8">
    <location>
        <begin position="642"/>
        <end position="971"/>
    </location>
</feature>
<dbReference type="PANTHER" id="PTHR34597">
    <property type="entry name" value="SLR1661 PROTEIN"/>
    <property type="match status" value="1"/>
</dbReference>
<dbReference type="GO" id="GO:0008320">
    <property type="term" value="F:protein transmembrane transporter activity"/>
    <property type="evidence" value="ECO:0007669"/>
    <property type="project" value="TreeGrafter"/>
</dbReference>
<dbReference type="RefSeq" id="WP_038844315.1">
    <property type="nucleotide sequence ID" value="NZ_ASGY01000056.1"/>
</dbReference>
<keyword evidence="5" id="KW-0732">Signal</keyword>
<evidence type="ECO:0000256" key="3">
    <source>
        <dbReference type="ARBA" id="ARBA00023237"/>
    </source>
</evidence>
<keyword evidence="3" id="KW-0998">Cell outer membrane</keyword>
<evidence type="ECO:0000256" key="4">
    <source>
        <dbReference type="SAM" id="MobiDB-lite"/>
    </source>
</evidence>
<gene>
    <name evidence="9" type="ORF">K814_0107390</name>
</gene>
<dbReference type="EMBL" id="ASGY01000056">
    <property type="protein sequence ID" value="KGE68591.1"/>
    <property type="molecule type" value="Genomic_DNA"/>
</dbReference>
<dbReference type="InterPro" id="IPR033900">
    <property type="entry name" value="Gram_neg_porin_domain"/>
</dbReference>
<evidence type="ECO:0000259" key="6">
    <source>
        <dbReference type="Pfam" id="PF03865"/>
    </source>
</evidence>
<comment type="caution">
    <text evidence="9">The sequence shown here is derived from an EMBL/GenBank/DDBJ whole genome shotgun (WGS) entry which is preliminary data.</text>
</comment>
<dbReference type="Gene3D" id="3.10.20.310">
    <property type="entry name" value="membrane protein fhac"/>
    <property type="match status" value="1"/>
</dbReference>
<evidence type="ECO:0000313" key="9">
    <source>
        <dbReference type="EMBL" id="KGE68591.1"/>
    </source>
</evidence>
<dbReference type="OrthoDB" id="572300at2"/>
<name>A0A0A1Z6B7_PSEFL</name>
<feature type="domain" description="Haemolysin activator HlyB C-terminal" evidence="6">
    <location>
        <begin position="223"/>
        <end position="532"/>
    </location>
</feature>